<dbReference type="AlphaFoldDB" id="A0A0J7JYA2"/>
<dbReference type="Proteomes" id="UP000036403">
    <property type="component" value="Unassembled WGS sequence"/>
</dbReference>
<dbReference type="PaxDb" id="67767-A0A0J7JYA2"/>
<keyword evidence="2" id="KW-1185">Reference proteome</keyword>
<proteinExistence type="predicted"/>
<protein>
    <submittedName>
        <fullName evidence="1">Cytochrome p450 6k1</fullName>
    </submittedName>
</protein>
<organism evidence="1 2">
    <name type="scientific">Lasius niger</name>
    <name type="common">Black garden ant</name>
    <dbReference type="NCBI Taxonomy" id="67767"/>
    <lineage>
        <taxon>Eukaryota</taxon>
        <taxon>Metazoa</taxon>
        <taxon>Ecdysozoa</taxon>
        <taxon>Arthropoda</taxon>
        <taxon>Hexapoda</taxon>
        <taxon>Insecta</taxon>
        <taxon>Pterygota</taxon>
        <taxon>Neoptera</taxon>
        <taxon>Endopterygota</taxon>
        <taxon>Hymenoptera</taxon>
        <taxon>Apocrita</taxon>
        <taxon>Aculeata</taxon>
        <taxon>Formicoidea</taxon>
        <taxon>Formicidae</taxon>
        <taxon>Formicinae</taxon>
        <taxon>Lasius</taxon>
        <taxon>Lasius</taxon>
    </lineage>
</organism>
<accession>A0A0J7JYA2</accession>
<evidence type="ECO:0000313" key="1">
    <source>
        <dbReference type="EMBL" id="KMQ82866.1"/>
    </source>
</evidence>
<evidence type="ECO:0000313" key="2">
    <source>
        <dbReference type="Proteomes" id="UP000036403"/>
    </source>
</evidence>
<comment type="caution">
    <text evidence="1">The sequence shown here is derived from an EMBL/GenBank/DDBJ whole genome shotgun (WGS) entry which is preliminary data.</text>
</comment>
<dbReference type="OrthoDB" id="8123159at2759"/>
<dbReference type="EMBL" id="LBMM01022582">
    <property type="protein sequence ID" value="KMQ82866.1"/>
    <property type="molecule type" value="Genomic_DNA"/>
</dbReference>
<reference evidence="1 2" key="1">
    <citation type="submission" date="2015-04" db="EMBL/GenBank/DDBJ databases">
        <title>Lasius niger genome sequencing.</title>
        <authorList>
            <person name="Konorov E.A."/>
            <person name="Nikitin M.A."/>
            <person name="Kirill M.V."/>
            <person name="Chang P."/>
        </authorList>
    </citation>
    <scope>NUCLEOTIDE SEQUENCE [LARGE SCALE GENOMIC DNA]</scope>
    <source>
        <tissue evidence="1">Whole</tissue>
    </source>
</reference>
<name>A0A0J7JYA2_LASNI</name>
<sequence>MVALVTVFFMPELIELIGTRILVNSSFVKKVFWNAMENREKTGEKRGDFIDSLLQLKHGKQNPNYKTWHFREKLFRQELSDFKRKIL</sequence>
<gene>
    <name evidence="1" type="ORF">RF55_21626</name>
</gene>